<protein>
    <submittedName>
        <fullName evidence="2">Putative DNA binding, helix-turn-helix domain containing protein</fullName>
    </submittedName>
</protein>
<feature type="region of interest" description="Disordered" evidence="1">
    <location>
        <begin position="47"/>
        <end position="151"/>
    </location>
</feature>
<sequence>MMAKRGEVLKWMEEYSKGYSQAAQYFGISANTVKSWVRRDRIRTHGLMAGQGFRNRPRMAPKKTNGGSKGNGSQHVKDEGTEPLAKGLPAGGNGGPPATPLKPSSPPAGSNGGSGGNGNRAGGNGPEPPTPPTPPTPPAPTVKPSVDAIGNPLEHYGLTKFNEQTRAVALQVIRLGGTRAYAARAARVALGTFDGWLRRGRSVRTRLQRIHDAGRPLPHIDDTDSTFLGFLADYEHAEAQAVQLCLASVLKQIKGNDEKGPDGRLGLAFLKARWGSEFVDRMDVSVTQDGTVDHRFSFDFSRDTPEQLAEKRRQVEELKKLKKLEAKGMIINARTQPHDDEE</sequence>
<evidence type="ECO:0000313" key="2">
    <source>
        <dbReference type="EMBL" id="QJB01143.1"/>
    </source>
</evidence>
<organism evidence="2">
    <name type="scientific">viral metagenome</name>
    <dbReference type="NCBI Taxonomy" id="1070528"/>
    <lineage>
        <taxon>unclassified sequences</taxon>
        <taxon>metagenomes</taxon>
        <taxon>organismal metagenomes</taxon>
    </lineage>
</organism>
<proteinExistence type="predicted"/>
<feature type="compositionally biased region" description="Gly residues" evidence="1">
    <location>
        <begin position="110"/>
        <end position="125"/>
    </location>
</feature>
<accession>A0A6M3M5S4</accession>
<dbReference type="EMBL" id="MT143705">
    <property type="protein sequence ID" value="QJB01143.1"/>
    <property type="molecule type" value="Genomic_DNA"/>
</dbReference>
<name>A0A6M3M5S4_9ZZZZ</name>
<gene>
    <name evidence="2" type="ORF">MM171A00145_0080</name>
</gene>
<evidence type="ECO:0000256" key="1">
    <source>
        <dbReference type="SAM" id="MobiDB-lite"/>
    </source>
</evidence>
<reference evidence="2" key="1">
    <citation type="submission" date="2020-03" db="EMBL/GenBank/DDBJ databases">
        <title>The deep terrestrial virosphere.</title>
        <authorList>
            <person name="Holmfeldt K."/>
            <person name="Nilsson E."/>
            <person name="Simone D."/>
            <person name="Lopez-Fernandez M."/>
            <person name="Wu X."/>
            <person name="de Brujin I."/>
            <person name="Lundin D."/>
            <person name="Andersson A."/>
            <person name="Bertilsson S."/>
            <person name="Dopson M."/>
        </authorList>
    </citation>
    <scope>NUCLEOTIDE SEQUENCE</scope>
    <source>
        <strain evidence="2">MM171A00145</strain>
    </source>
</reference>
<dbReference type="AlphaFoldDB" id="A0A6M3M5S4"/>
<feature type="compositionally biased region" description="Pro residues" evidence="1">
    <location>
        <begin position="97"/>
        <end position="106"/>
    </location>
</feature>
<feature type="compositionally biased region" description="Pro residues" evidence="1">
    <location>
        <begin position="126"/>
        <end position="141"/>
    </location>
</feature>